<organism evidence="1 2">
    <name type="scientific">Thelephora ganbajun</name>
    <name type="common">Ganba fungus</name>
    <dbReference type="NCBI Taxonomy" id="370292"/>
    <lineage>
        <taxon>Eukaryota</taxon>
        <taxon>Fungi</taxon>
        <taxon>Dikarya</taxon>
        <taxon>Basidiomycota</taxon>
        <taxon>Agaricomycotina</taxon>
        <taxon>Agaricomycetes</taxon>
        <taxon>Thelephorales</taxon>
        <taxon>Thelephoraceae</taxon>
        <taxon>Thelephora</taxon>
    </lineage>
</organism>
<protein>
    <submittedName>
        <fullName evidence="1">Uncharacterized protein</fullName>
    </submittedName>
</protein>
<proteinExistence type="predicted"/>
<reference evidence="1" key="1">
    <citation type="submission" date="2019-10" db="EMBL/GenBank/DDBJ databases">
        <authorList>
            <consortium name="DOE Joint Genome Institute"/>
            <person name="Kuo A."/>
            <person name="Miyauchi S."/>
            <person name="Kiss E."/>
            <person name="Drula E."/>
            <person name="Kohler A."/>
            <person name="Sanchez-Garcia M."/>
            <person name="Andreopoulos B."/>
            <person name="Barry K.W."/>
            <person name="Bonito G."/>
            <person name="Buee M."/>
            <person name="Carver A."/>
            <person name="Chen C."/>
            <person name="Cichocki N."/>
            <person name="Clum A."/>
            <person name="Culley D."/>
            <person name="Crous P.W."/>
            <person name="Fauchery L."/>
            <person name="Girlanda M."/>
            <person name="Hayes R."/>
            <person name="Keri Z."/>
            <person name="Labutti K."/>
            <person name="Lipzen A."/>
            <person name="Lombard V."/>
            <person name="Magnuson J."/>
            <person name="Maillard F."/>
            <person name="Morin E."/>
            <person name="Murat C."/>
            <person name="Nolan M."/>
            <person name="Ohm R."/>
            <person name="Pangilinan J."/>
            <person name="Pereira M."/>
            <person name="Perotto S."/>
            <person name="Peter M."/>
            <person name="Riley R."/>
            <person name="Sitrit Y."/>
            <person name="Stielow B."/>
            <person name="Szollosi G."/>
            <person name="Zifcakova L."/>
            <person name="Stursova M."/>
            <person name="Spatafora J.W."/>
            <person name="Tedersoo L."/>
            <person name="Vaario L.-M."/>
            <person name="Yamada A."/>
            <person name="Yan M."/>
            <person name="Wang P."/>
            <person name="Xu J."/>
            <person name="Bruns T."/>
            <person name="Baldrian P."/>
            <person name="Vilgalys R."/>
            <person name="Henrissat B."/>
            <person name="Grigoriev I.V."/>
            <person name="Hibbett D."/>
            <person name="Nagy L.G."/>
            <person name="Martin F.M."/>
        </authorList>
    </citation>
    <scope>NUCLEOTIDE SEQUENCE</scope>
    <source>
        <strain evidence="1">P2</strain>
    </source>
</reference>
<comment type="caution">
    <text evidence="1">The sequence shown here is derived from an EMBL/GenBank/DDBJ whole genome shotgun (WGS) entry which is preliminary data.</text>
</comment>
<name>A0ACB6Z603_THEGA</name>
<evidence type="ECO:0000313" key="1">
    <source>
        <dbReference type="EMBL" id="KAF9644957.1"/>
    </source>
</evidence>
<evidence type="ECO:0000313" key="2">
    <source>
        <dbReference type="Proteomes" id="UP000886501"/>
    </source>
</evidence>
<reference evidence="1" key="2">
    <citation type="journal article" date="2020" name="Nat. Commun.">
        <title>Large-scale genome sequencing of mycorrhizal fungi provides insights into the early evolution of symbiotic traits.</title>
        <authorList>
            <person name="Miyauchi S."/>
            <person name="Kiss E."/>
            <person name="Kuo A."/>
            <person name="Drula E."/>
            <person name="Kohler A."/>
            <person name="Sanchez-Garcia M."/>
            <person name="Morin E."/>
            <person name="Andreopoulos B."/>
            <person name="Barry K.W."/>
            <person name="Bonito G."/>
            <person name="Buee M."/>
            <person name="Carver A."/>
            <person name="Chen C."/>
            <person name="Cichocki N."/>
            <person name="Clum A."/>
            <person name="Culley D."/>
            <person name="Crous P.W."/>
            <person name="Fauchery L."/>
            <person name="Girlanda M."/>
            <person name="Hayes R.D."/>
            <person name="Keri Z."/>
            <person name="LaButti K."/>
            <person name="Lipzen A."/>
            <person name="Lombard V."/>
            <person name="Magnuson J."/>
            <person name="Maillard F."/>
            <person name="Murat C."/>
            <person name="Nolan M."/>
            <person name="Ohm R.A."/>
            <person name="Pangilinan J."/>
            <person name="Pereira M.F."/>
            <person name="Perotto S."/>
            <person name="Peter M."/>
            <person name="Pfister S."/>
            <person name="Riley R."/>
            <person name="Sitrit Y."/>
            <person name="Stielow J.B."/>
            <person name="Szollosi G."/>
            <person name="Zifcakova L."/>
            <person name="Stursova M."/>
            <person name="Spatafora J.W."/>
            <person name="Tedersoo L."/>
            <person name="Vaario L.M."/>
            <person name="Yamada A."/>
            <person name="Yan M."/>
            <person name="Wang P."/>
            <person name="Xu J."/>
            <person name="Bruns T."/>
            <person name="Baldrian P."/>
            <person name="Vilgalys R."/>
            <person name="Dunand C."/>
            <person name="Henrissat B."/>
            <person name="Grigoriev I.V."/>
            <person name="Hibbett D."/>
            <person name="Nagy L.G."/>
            <person name="Martin F.M."/>
        </authorList>
    </citation>
    <scope>NUCLEOTIDE SEQUENCE</scope>
    <source>
        <strain evidence="1">P2</strain>
    </source>
</reference>
<keyword evidence="2" id="KW-1185">Reference proteome</keyword>
<accession>A0ACB6Z603</accession>
<gene>
    <name evidence="1" type="ORF">BDM02DRAFT_817605</name>
</gene>
<dbReference type="Proteomes" id="UP000886501">
    <property type="component" value="Unassembled WGS sequence"/>
</dbReference>
<sequence length="258" mass="28352">MYVSSSTLPRGNRNSSQKHKSIDFRDDLGILKPQGLNSVITGLLIWRIKQALNTTKFTSNDRLYAFYQRVIRNMIESCVLCPLVLLITSILYCLDNNGQGIFTGSMAQIVSIIPTLMWLQHCLCHSALGNTKTTTHLPTRRTIEFSPNRDPQNTKLDATVAESFTDMEAAGVVVTGGGFNFGAERTVACSANSLGVPFNYSLPPVACFLRSPLDPVRQPARRHSTPSPPGLVCVVPISTCAISTLVWYAMDRSGQTLR</sequence>
<dbReference type="EMBL" id="MU118111">
    <property type="protein sequence ID" value="KAF9644957.1"/>
    <property type="molecule type" value="Genomic_DNA"/>
</dbReference>